<feature type="transmembrane region" description="Helical" evidence="1">
    <location>
        <begin position="56"/>
        <end position="76"/>
    </location>
</feature>
<evidence type="ECO:0000256" key="1">
    <source>
        <dbReference type="SAM" id="Phobius"/>
    </source>
</evidence>
<evidence type="ECO:0000313" key="3">
    <source>
        <dbReference type="Proteomes" id="UP000744032"/>
    </source>
</evidence>
<reference evidence="2 3" key="1">
    <citation type="submission" date="2020-04" db="EMBL/GenBank/DDBJ databases">
        <title>Genome sequence of Streptomyces galbus strain I339.</title>
        <authorList>
            <person name="Silva E.A.N."/>
            <person name="Merces M."/>
            <person name="Castelo Branco A.P.O.T."/>
            <person name="Vasconcelos P.C."/>
            <person name="Costa N.P."/>
            <person name="Marinho G.C.S."/>
            <person name="Oliveira C.J.B."/>
            <person name="Araujo D."/>
            <person name="Rodrigues Junior V.S."/>
            <person name="Almeida R."/>
            <person name="Silva Filho U.R."/>
            <person name="Andrade A.S.A."/>
            <person name="Cibulski S.P."/>
        </authorList>
    </citation>
    <scope>NUCLEOTIDE SEQUENCE [LARGE SCALE GENOMIC DNA]</scope>
    <source>
        <strain evidence="2 3">I339</strain>
    </source>
</reference>
<name>A0ABX1IUJ0_STRGB</name>
<organism evidence="2 3">
    <name type="scientific">Streptomyces galbus</name>
    <dbReference type="NCBI Taxonomy" id="33898"/>
    <lineage>
        <taxon>Bacteria</taxon>
        <taxon>Bacillati</taxon>
        <taxon>Actinomycetota</taxon>
        <taxon>Actinomycetes</taxon>
        <taxon>Kitasatosporales</taxon>
        <taxon>Streptomycetaceae</taxon>
        <taxon>Streptomyces</taxon>
    </lineage>
</organism>
<feature type="transmembrane region" description="Helical" evidence="1">
    <location>
        <begin position="82"/>
        <end position="99"/>
    </location>
</feature>
<dbReference type="RefSeq" id="WP_168376750.1">
    <property type="nucleotide sequence ID" value="NZ_JAAXMD010000674.1"/>
</dbReference>
<feature type="transmembrane region" description="Helical" evidence="1">
    <location>
        <begin position="33"/>
        <end position="49"/>
    </location>
</feature>
<gene>
    <name evidence="2" type="ORF">HF200_34255</name>
</gene>
<dbReference type="Proteomes" id="UP000744032">
    <property type="component" value="Unassembled WGS sequence"/>
</dbReference>
<feature type="transmembrane region" description="Helical" evidence="1">
    <location>
        <begin position="149"/>
        <end position="169"/>
    </location>
</feature>
<dbReference type="InterPro" id="IPR036259">
    <property type="entry name" value="MFS_trans_sf"/>
</dbReference>
<feature type="transmembrane region" description="Helical" evidence="1">
    <location>
        <begin position="120"/>
        <end position="143"/>
    </location>
</feature>
<keyword evidence="3" id="KW-1185">Reference proteome</keyword>
<accession>A0ABX1IUJ0</accession>
<keyword evidence="1" id="KW-1133">Transmembrane helix</keyword>
<dbReference type="EMBL" id="JAAXMD010000674">
    <property type="protein sequence ID" value="NKQ29233.1"/>
    <property type="molecule type" value="Genomic_DNA"/>
</dbReference>
<comment type="caution">
    <text evidence="2">The sequence shown here is derived from an EMBL/GenBank/DDBJ whole genome shotgun (WGS) entry which is preliminary data.</text>
</comment>
<keyword evidence="1" id="KW-0812">Transmembrane</keyword>
<evidence type="ECO:0000313" key="2">
    <source>
        <dbReference type="EMBL" id="NKQ29233.1"/>
    </source>
</evidence>
<dbReference type="Gene3D" id="1.20.1250.20">
    <property type="entry name" value="MFS general substrate transporter like domains"/>
    <property type="match status" value="1"/>
</dbReference>
<protein>
    <recommendedName>
        <fullName evidence="4">MFS transporter</fullName>
    </recommendedName>
</protein>
<sequence>MGVGAAEGVALLTLPALLAPSLALSGAPTVTALVAALNPVGVCGSTVLLQGPCRHWHPTALLALGGVLGVAGAGLAAVSPGAFALCSVAVLLGLSWGCLHTTLQTWLPRLLPPRARARAASLFAASAMLTSSLTIPLSTSMLLDGARAAVFTTGAAACAGLTCLAMALARRWT</sequence>
<proteinExistence type="predicted"/>
<dbReference type="SUPFAM" id="SSF103473">
    <property type="entry name" value="MFS general substrate transporter"/>
    <property type="match status" value="1"/>
</dbReference>
<evidence type="ECO:0008006" key="4">
    <source>
        <dbReference type="Google" id="ProtNLM"/>
    </source>
</evidence>
<keyword evidence="1" id="KW-0472">Membrane</keyword>